<dbReference type="Gene3D" id="3.30.40.10">
    <property type="entry name" value="Zinc/RING finger domain, C3HC4 (zinc finger)"/>
    <property type="match status" value="1"/>
</dbReference>
<evidence type="ECO:0000256" key="14">
    <source>
        <dbReference type="PROSITE-ProRule" id="PRU00175"/>
    </source>
</evidence>
<gene>
    <name evidence="17" type="ORF">BRARA_A01726</name>
</gene>
<accession>A0A398AMK8</accession>
<evidence type="ECO:0000256" key="12">
    <source>
        <dbReference type="ARBA" id="ARBA00023136"/>
    </source>
</evidence>
<organism evidence="17 18">
    <name type="scientific">Brassica campestris</name>
    <name type="common">Field mustard</name>
    <dbReference type="NCBI Taxonomy" id="3711"/>
    <lineage>
        <taxon>Eukaryota</taxon>
        <taxon>Viridiplantae</taxon>
        <taxon>Streptophyta</taxon>
        <taxon>Embryophyta</taxon>
        <taxon>Tracheophyta</taxon>
        <taxon>Spermatophyta</taxon>
        <taxon>Magnoliopsida</taxon>
        <taxon>eudicotyledons</taxon>
        <taxon>Gunneridae</taxon>
        <taxon>Pentapetalae</taxon>
        <taxon>rosids</taxon>
        <taxon>malvids</taxon>
        <taxon>Brassicales</taxon>
        <taxon>Brassicaceae</taxon>
        <taxon>Brassiceae</taxon>
        <taxon>Brassica</taxon>
    </lineage>
</organism>
<keyword evidence="9" id="KW-0833">Ubl conjugation pathway</keyword>
<evidence type="ECO:0000256" key="15">
    <source>
        <dbReference type="SAM" id="Phobius"/>
    </source>
</evidence>
<comment type="similarity">
    <text evidence="13">Belongs to the RING-type zinc finger family. ATL subfamily.</text>
</comment>
<comment type="subcellular location">
    <subcellularLocation>
        <location evidence="2">Membrane</location>
        <topology evidence="2">Single-pass membrane protein</topology>
    </subcellularLocation>
</comment>
<evidence type="ECO:0000256" key="1">
    <source>
        <dbReference type="ARBA" id="ARBA00000900"/>
    </source>
</evidence>
<name>A0A398AMK8_BRACM</name>
<dbReference type="InterPro" id="IPR001841">
    <property type="entry name" value="Znf_RING"/>
</dbReference>
<dbReference type="Proteomes" id="UP000264353">
    <property type="component" value="Chromosome A1"/>
</dbReference>
<dbReference type="PROSITE" id="PS50089">
    <property type="entry name" value="ZF_RING_2"/>
    <property type="match status" value="1"/>
</dbReference>
<dbReference type="InterPro" id="IPR044600">
    <property type="entry name" value="ATL1/ATL16-like"/>
</dbReference>
<reference evidence="17 18" key="1">
    <citation type="submission" date="2018-06" db="EMBL/GenBank/DDBJ databases">
        <title>WGS assembly of Brassica rapa FPsc.</title>
        <authorList>
            <person name="Bowman J."/>
            <person name="Kohchi T."/>
            <person name="Yamato K."/>
            <person name="Jenkins J."/>
            <person name="Shu S."/>
            <person name="Ishizaki K."/>
            <person name="Yamaoka S."/>
            <person name="Nishihama R."/>
            <person name="Nakamura Y."/>
            <person name="Berger F."/>
            <person name="Adam C."/>
            <person name="Aki S."/>
            <person name="Althoff F."/>
            <person name="Araki T."/>
            <person name="Arteaga-Vazquez M."/>
            <person name="Balasubrmanian S."/>
            <person name="Bauer D."/>
            <person name="Boehm C."/>
            <person name="Briginshaw L."/>
            <person name="Caballero-Perez J."/>
            <person name="Catarino B."/>
            <person name="Chen F."/>
            <person name="Chiyoda S."/>
            <person name="Chovatia M."/>
            <person name="Davies K."/>
            <person name="Delmans M."/>
            <person name="Demura T."/>
            <person name="Dierschke T."/>
            <person name="Dolan L."/>
            <person name="Dorantes-Acosta A."/>
            <person name="Eklund D."/>
            <person name="Florent S."/>
            <person name="Flores-Sandoval E."/>
            <person name="Fujiyama A."/>
            <person name="Fukuzawa H."/>
            <person name="Galik B."/>
            <person name="Grimanelli D."/>
            <person name="Grimwood J."/>
            <person name="Grossniklaus U."/>
            <person name="Hamada T."/>
            <person name="Haseloff J."/>
            <person name="Hetherington A."/>
            <person name="Higo A."/>
            <person name="Hirakawa Y."/>
            <person name="Hundley H."/>
            <person name="Ikeda Y."/>
            <person name="Inoue K."/>
            <person name="Inoue S."/>
            <person name="Ishida S."/>
            <person name="Jia Q."/>
            <person name="Kakita M."/>
            <person name="Kanazawa T."/>
            <person name="Kawai Y."/>
            <person name="Kawashima T."/>
            <person name="Kennedy M."/>
            <person name="Kinose K."/>
            <person name="Kinoshita T."/>
            <person name="Kohara Y."/>
            <person name="Koide E."/>
            <person name="Komatsu K."/>
            <person name="Kopischke S."/>
            <person name="Kubo M."/>
            <person name="Kyozuka J."/>
            <person name="Lagercrantz U."/>
            <person name="Lin S."/>
            <person name="Lindquist E."/>
            <person name="Lipzen A."/>
            <person name="Lu C."/>
            <person name="Luna E."/>
            <person name="Martienssen R."/>
            <person name="Minamino N."/>
            <person name="Mizutani M."/>
            <person name="Mizutani M."/>
            <person name="Mochizuki N."/>
            <person name="Monte I."/>
            <person name="Mosher R."/>
            <person name="Nagasaki H."/>
            <person name="Nakagami H."/>
            <person name="Naramoto S."/>
            <person name="Nishitani K."/>
            <person name="Ohtani M."/>
            <person name="Okamoto T."/>
            <person name="Okumura M."/>
            <person name="Phillips J."/>
            <person name="Pollak B."/>
            <person name="Reinders A."/>
            <person name="Roevekamp M."/>
            <person name="Sano R."/>
            <person name="Sawa S."/>
            <person name="Schmid M."/>
            <person name="Shirakawa M."/>
            <person name="Solano R."/>
            <person name="Spunde A."/>
            <person name="Suetsugu N."/>
            <person name="Sugano S."/>
            <person name="Sugiyama A."/>
            <person name="Sun R."/>
            <person name="Suzuki Y."/>
            <person name="Takenaka M."/>
            <person name="Takezawa D."/>
            <person name="Tomogane H."/>
            <person name="Tsuzuki M."/>
            <person name="Ueda T."/>
            <person name="Umeda M."/>
            <person name="Ward J."/>
            <person name="Watanabe Y."/>
            <person name="Yazaki K."/>
            <person name="Yokoyama R."/>
            <person name="Yoshitake Y."/>
            <person name="Yotsui I."/>
            <person name="Zachgo S."/>
            <person name="Schmutz J."/>
        </authorList>
    </citation>
    <scope>NUCLEOTIDE SEQUENCE [LARGE SCALE GENOMIC DNA]</scope>
    <source>
        <strain evidence="18">cv. B-3</strain>
    </source>
</reference>
<dbReference type="Pfam" id="PF13639">
    <property type="entry name" value="zf-RING_2"/>
    <property type="match status" value="1"/>
</dbReference>
<feature type="domain" description="RING-type" evidence="16">
    <location>
        <begin position="110"/>
        <end position="152"/>
    </location>
</feature>
<evidence type="ECO:0000256" key="2">
    <source>
        <dbReference type="ARBA" id="ARBA00004167"/>
    </source>
</evidence>
<dbReference type="AlphaFoldDB" id="A0A398AMK8"/>
<evidence type="ECO:0000256" key="5">
    <source>
        <dbReference type="ARBA" id="ARBA00022679"/>
    </source>
</evidence>
<evidence type="ECO:0000256" key="4">
    <source>
        <dbReference type="ARBA" id="ARBA00012483"/>
    </source>
</evidence>
<keyword evidence="11 15" id="KW-1133">Transmembrane helix</keyword>
<feature type="transmembrane region" description="Helical" evidence="15">
    <location>
        <begin position="34"/>
        <end position="54"/>
    </location>
</feature>
<keyword evidence="7" id="KW-0479">Metal-binding</keyword>
<keyword evidence="5" id="KW-0808">Transferase</keyword>
<dbReference type="SMART" id="SM00184">
    <property type="entry name" value="RING"/>
    <property type="match status" value="1"/>
</dbReference>
<proteinExistence type="inferred from homology"/>
<keyword evidence="10" id="KW-0862">Zinc</keyword>
<evidence type="ECO:0000259" key="16">
    <source>
        <dbReference type="PROSITE" id="PS50089"/>
    </source>
</evidence>
<dbReference type="GO" id="GO:0016020">
    <property type="term" value="C:membrane"/>
    <property type="evidence" value="ECO:0007669"/>
    <property type="project" value="UniProtKB-SubCell"/>
</dbReference>
<keyword evidence="12 15" id="KW-0472">Membrane</keyword>
<evidence type="ECO:0000256" key="9">
    <source>
        <dbReference type="ARBA" id="ARBA00022786"/>
    </source>
</evidence>
<evidence type="ECO:0000256" key="11">
    <source>
        <dbReference type="ARBA" id="ARBA00022989"/>
    </source>
</evidence>
<dbReference type="InterPro" id="IPR013083">
    <property type="entry name" value="Znf_RING/FYVE/PHD"/>
</dbReference>
<dbReference type="EC" id="2.3.2.27" evidence="4"/>
<dbReference type="PANTHER" id="PTHR46913">
    <property type="entry name" value="RING-H2 FINGER PROTEIN ATL16"/>
    <property type="match status" value="1"/>
</dbReference>
<keyword evidence="6 15" id="KW-0812">Transmembrane</keyword>
<dbReference type="EMBL" id="CM010628">
    <property type="protein sequence ID" value="RID78947.1"/>
    <property type="molecule type" value="Genomic_DNA"/>
</dbReference>
<evidence type="ECO:0000256" key="3">
    <source>
        <dbReference type="ARBA" id="ARBA00004906"/>
    </source>
</evidence>
<evidence type="ECO:0000256" key="13">
    <source>
        <dbReference type="ARBA" id="ARBA00024209"/>
    </source>
</evidence>
<evidence type="ECO:0000313" key="17">
    <source>
        <dbReference type="EMBL" id="RID78947.1"/>
    </source>
</evidence>
<comment type="catalytic activity">
    <reaction evidence="1">
        <text>S-ubiquitinyl-[E2 ubiquitin-conjugating enzyme]-L-cysteine + [acceptor protein]-L-lysine = [E2 ubiquitin-conjugating enzyme]-L-cysteine + N(6)-ubiquitinyl-[acceptor protein]-L-lysine.</text>
        <dbReference type="EC" id="2.3.2.27"/>
    </reaction>
</comment>
<evidence type="ECO:0000256" key="7">
    <source>
        <dbReference type="ARBA" id="ARBA00022723"/>
    </source>
</evidence>
<sequence>MNHNKIPLYVYYIFMLGSTQLYDGSLSGDHTDFLIGIVLVLVGFLGLLYERYFVVDDNDENDHQDHGIGTSDDHVIINIKELAGVNPSVLLRSIPVVDFNSRNARDGVKCAVCLFELADGDKAKFLPSCKHWFHARCIDPWLESHATCPICRTRVRLLQTNEPSSLISRLYSPVEPAVVTQELNYGNLTSDDEHPVDLTAVVVDIPATFEIGDLGPL</sequence>
<evidence type="ECO:0000313" key="18">
    <source>
        <dbReference type="Proteomes" id="UP000264353"/>
    </source>
</evidence>
<keyword evidence="8 14" id="KW-0863">Zinc-finger</keyword>
<evidence type="ECO:0000256" key="10">
    <source>
        <dbReference type="ARBA" id="ARBA00022833"/>
    </source>
</evidence>
<dbReference type="SUPFAM" id="SSF57850">
    <property type="entry name" value="RING/U-box"/>
    <property type="match status" value="1"/>
</dbReference>
<dbReference type="CDD" id="cd16461">
    <property type="entry name" value="RING-H2_EL5-like"/>
    <property type="match status" value="1"/>
</dbReference>
<dbReference type="PANTHER" id="PTHR46913:SF1">
    <property type="entry name" value="RING-H2 FINGER PROTEIN ATL16"/>
    <property type="match status" value="1"/>
</dbReference>
<dbReference type="GO" id="GO:0061630">
    <property type="term" value="F:ubiquitin protein ligase activity"/>
    <property type="evidence" value="ECO:0007669"/>
    <property type="project" value="UniProtKB-EC"/>
</dbReference>
<dbReference type="GO" id="GO:0008270">
    <property type="term" value="F:zinc ion binding"/>
    <property type="evidence" value="ECO:0007669"/>
    <property type="project" value="UniProtKB-KW"/>
</dbReference>
<evidence type="ECO:0000256" key="6">
    <source>
        <dbReference type="ARBA" id="ARBA00022692"/>
    </source>
</evidence>
<dbReference type="GO" id="GO:0016567">
    <property type="term" value="P:protein ubiquitination"/>
    <property type="evidence" value="ECO:0007669"/>
    <property type="project" value="UniProtKB-UniPathway"/>
</dbReference>
<comment type="pathway">
    <text evidence="3">Protein modification; protein ubiquitination.</text>
</comment>
<protein>
    <recommendedName>
        <fullName evidence="4">RING-type E3 ubiquitin transferase</fullName>
        <ecNumber evidence="4">2.3.2.27</ecNumber>
    </recommendedName>
</protein>
<evidence type="ECO:0000256" key="8">
    <source>
        <dbReference type="ARBA" id="ARBA00022771"/>
    </source>
</evidence>
<dbReference type="UniPathway" id="UPA00143"/>